<proteinExistence type="predicted"/>
<dbReference type="EMBL" id="JAUSRV010000003">
    <property type="protein sequence ID" value="MDP9969908.1"/>
    <property type="molecule type" value="Genomic_DNA"/>
</dbReference>
<name>A0AAW8EAP2_VARPD</name>
<evidence type="ECO:0000256" key="1">
    <source>
        <dbReference type="SAM" id="Coils"/>
    </source>
</evidence>
<evidence type="ECO:0000313" key="3">
    <source>
        <dbReference type="EMBL" id="MDP9969908.1"/>
    </source>
</evidence>
<feature type="coiled-coil region" evidence="1">
    <location>
        <begin position="53"/>
        <end position="80"/>
    </location>
</feature>
<evidence type="ECO:0000313" key="4">
    <source>
        <dbReference type="Proteomes" id="UP001224845"/>
    </source>
</evidence>
<dbReference type="RefSeq" id="WP_307592857.1">
    <property type="nucleotide sequence ID" value="NZ_CAXUQE020000001.1"/>
</dbReference>
<evidence type="ECO:0000259" key="2">
    <source>
        <dbReference type="Pfam" id="PF14331"/>
    </source>
</evidence>
<dbReference type="PANTHER" id="PTHR36153:SF1">
    <property type="entry name" value="TYPE VI SECRETION SYSTEM COMPONENT TSSM1"/>
    <property type="match status" value="1"/>
</dbReference>
<dbReference type="InterPro" id="IPR053156">
    <property type="entry name" value="T6SS_TssM-like"/>
</dbReference>
<dbReference type="AlphaFoldDB" id="A0AAW8EAP2"/>
<comment type="caution">
    <text evidence="3">The sequence shown here is derived from an EMBL/GenBank/DDBJ whole genome shotgun (WGS) entry which is preliminary data.</text>
</comment>
<dbReference type="Proteomes" id="UP001224845">
    <property type="component" value="Unassembled WGS sequence"/>
</dbReference>
<organism evidence="3 4">
    <name type="scientific">Variovorax paradoxus</name>
    <dbReference type="NCBI Taxonomy" id="34073"/>
    <lineage>
        <taxon>Bacteria</taxon>
        <taxon>Pseudomonadati</taxon>
        <taxon>Pseudomonadota</taxon>
        <taxon>Betaproteobacteria</taxon>
        <taxon>Burkholderiales</taxon>
        <taxon>Comamonadaceae</taxon>
        <taxon>Variovorax</taxon>
    </lineage>
</organism>
<dbReference type="PANTHER" id="PTHR36153">
    <property type="entry name" value="INNER MEMBRANE PROTEIN-RELATED"/>
    <property type="match status" value="1"/>
</dbReference>
<sequence length="376" mass="40154">MPAALSPAHFFWLLLALCLAGFALLYAAVRDAGRGGRRRALRRRIAALGPPAAEADEAAIEAMREAMRKAMSRARQLLHQPSCQQAAPVPWFLFLGDAAANLPGLLAAAHAEHLAPSGSEPFGEPYWRWWLTGSMTAIELHPSAVSDVAAAPHTRALWLQALLALAERRDRVPINGVVACVAASELLHPSSAGMKPLAGRMRRLLDEAADTLRLQLPVYLVVTGLEQLAGYATLRGALPPEVLAQVIGHRLAGPAAHGETAAERLDALFDPMARQLHALRMALLREQPGASGRLAIHEFIEALRALQPALREVAEALFESHGRGSRGPRWRGLYVTAAASGAAGGAFVTDLFERFLPADQPLARPGRAPNASAAKA</sequence>
<feature type="domain" description="Type VI secretion system component TssM1 N-terminal" evidence="2">
    <location>
        <begin position="155"/>
        <end position="339"/>
    </location>
</feature>
<dbReference type="Pfam" id="PF14331">
    <property type="entry name" value="IcmF-related_N"/>
    <property type="match status" value="1"/>
</dbReference>
<protein>
    <submittedName>
        <fullName evidence="3">Type VI secretion system protein ImpL</fullName>
    </submittedName>
</protein>
<accession>A0AAW8EAP2</accession>
<gene>
    <name evidence="3" type="ORF">J2W39_001138</name>
</gene>
<reference evidence="3" key="1">
    <citation type="submission" date="2023-07" db="EMBL/GenBank/DDBJ databases">
        <title>Sorghum-associated microbial communities from plants grown in Nebraska, USA.</title>
        <authorList>
            <person name="Schachtman D."/>
        </authorList>
    </citation>
    <scope>NUCLEOTIDE SEQUENCE</scope>
    <source>
        <strain evidence="3">DS3315</strain>
    </source>
</reference>
<dbReference type="InterPro" id="IPR025743">
    <property type="entry name" value="TssM1_N"/>
</dbReference>
<keyword evidence="1" id="KW-0175">Coiled coil</keyword>